<dbReference type="GO" id="GO:0005694">
    <property type="term" value="C:chromosome"/>
    <property type="evidence" value="ECO:0007669"/>
    <property type="project" value="InterPro"/>
</dbReference>
<dbReference type="GO" id="GO:0030261">
    <property type="term" value="P:chromosome condensation"/>
    <property type="evidence" value="ECO:0007669"/>
    <property type="project" value="InterPro"/>
</dbReference>
<dbReference type="HAMAP" id="MF_01894">
    <property type="entry name" value="Smc_prok"/>
    <property type="match status" value="1"/>
</dbReference>
<dbReference type="PANTHER" id="PTHR43977">
    <property type="entry name" value="STRUCTURAL MAINTENANCE OF CHROMOSOMES PROTEIN 3"/>
    <property type="match status" value="1"/>
</dbReference>
<comment type="domain">
    <text evidence="7">Contains large globular domains required for ATP hydrolysis at each terminus and a third globular domain forming a flexible hinge near the middle of the molecule. These domains are separated by coiled-coil structures.</text>
</comment>
<feature type="binding site" evidence="7">
    <location>
        <begin position="32"/>
        <end position="39"/>
    </location>
    <ligand>
        <name>ATP</name>
        <dbReference type="ChEBI" id="CHEBI:30616"/>
    </ligand>
</feature>
<dbReference type="InterPro" id="IPR036277">
    <property type="entry name" value="SMC_hinge_sf"/>
</dbReference>
<keyword evidence="5 7" id="KW-0175">Coiled coil</keyword>
<evidence type="ECO:0000256" key="5">
    <source>
        <dbReference type="ARBA" id="ARBA00023054"/>
    </source>
</evidence>
<dbReference type="OrthoDB" id="9808768at2"/>
<dbReference type="GO" id="GO:0016887">
    <property type="term" value="F:ATP hydrolysis activity"/>
    <property type="evidence" value="ECO:0007669"/>
    <property type="project" value="InterPro"/>
</dbReference>
<dbReference type="GO" id="GO:0007062">
    <property type="term" value="P:sister chromatid cohesion"/>
    <property type="evidence" value="ECO:0007669"/>
    <property type="project" value="InterPro"/>
</dbReference>
<dbReference type="Proteomes" id="UP000198402">
    <property type="component" value="Unassembled WGS sequence"/>
</dbReference>
<feature type="compositionally biased region" description="Polar residues" evidence="8">
    <location>
        <begin position="314"/>
        <end position="324"/>
    </location>
</feature>
<dbReference type="Pfam" id="PF06470">
    <property type="entry name" value="SMC_hinge"/>
    <property type="match status" value="1"/>
</dbReference>
<dbReference type="FunFam" id="3.40.50.300:FF:000901">
    <property type="entry name" value="Chromosome partition protein Smc"/>
    <property type="match status" value="1"/>
</dbReference>
<dbReference type="Gene3D" id="3.30.70.1620">
    <property type="match status" value="1"/>
</dbReference>
<evidence type="ECO:0000259" key="9">
    <source>
        <dbReference type="SMART" id="SM00968"/>
    </source>
</evidence>
<comment type="subunit">
    <text evidence="7">Homodimer.</text>
</comment>
<name>A0A1Z5IHS4_9LACO</name>
<dbReference type="GO" id="GO:0007059">
    <property type="term" value="P:chromosome segregation"/>
    <property type="evidence" value="ECO:0007669"/>
    <property type="project" value="UniProtKB-UniRule"/>
</dbReference>
<dbReference type="Pfam" id="PF02463">
    <property type="entry name" value="SMC_N"/>
    <property type="match status" value="1"/>
</dbReference>
<proteinExistence type="inferred from homology"/>
<dbReference type="GO" id="GO:0005737">
    <property type="term" value="C:cytoplasm"/>
    <property type="evidence" value="ECO:0007669"/>
    <property type="project" value="UniProtKB-SubCell"/>
</dbReference>
<evidence type="ECO:0000256" key="6">
    <source>
        <dbReference type="ARBA" id="ARBA00023125"/>
    </source>
</evidence>
<evidence type="ECO:0000313" key="10">
    <source>
        <dbReference type="EMBL" id="GAX01112.1"/>
    </source>
</evidence>
<feature type="coiled-coil region" evidence="7">
    <location>
        <begin position="400"/>
        <end position="476"/>
    </location>
</feature>
<dbReference type="PIRSF" id="PIRSF005719">
    <property type="entry name" value="SMC"/>
    <property type="match status" value="1"/>
</dbReference>
<dbReference type="FunFam" id="3.40.50.300:FF:000984">
    <property type="entry name" value="Chromosome partition protein Smc"/>
    <property type="match status" value="1"/>
</dbReference>
<gene>
    <name evidence="10" type="primary">smc_3</name>
    <name evidence="7" type="synonym">smc</name>
    <name evidence="10" type="ORF">IWT126_01137</name>
</gene>
<feature type="domain" description="SMC hinge" evidence="9">
    <location>
        <begin position="519"/>
        <end position="639"/>
    </location>
</feature>
<evidence type="ECO:0000313" key="11">
    <source>
        <dbReference type="Proteomes" id="UP000198402"/>
    </source>
</evidence>
<dbReference type="SUPFAM" id="SSF52540">
    <property type="entry name" value="P-loop containing nucleoside triphosphate hydrolases"/>
    <property type="match status" value="1"/>
</dbReference>
<evidence type="ECO:0000256" key="4">
    <source>
        <dbReference type="ARBA" id="ARBA00022840"/>
    </source>
</evidence>
<comment type="caution">
    <text evidence="10">The sequence shown here is derived from an EMBL/GenBank/DDBJ whole genome shotgun (WGS) entry which is preliminary data.</text>
</comment>
<keyword evidence="4 7" id="KW-0067">ATP-binding</keyword>
<keyword evidence="6 7" id="KW-0238">DNA-binding</keyword>
<protein>
    <recommendedName>
        <fullName evidence="7">Chromosome partition protein Smc</fullName>
    </recommendedName>
</protein>
<dbReference type="CDD" id="cd03278">
    <property type="entry name" value="ABC_SMC_barmotin"/>
    <property type="match status" value="2"/>
</dbReference>
<feature type="compositionally biased region" description="Polar residues" evidence="8">
    <location>
        <begin position="287"/>
        <end position="298"/>
    </location>
</feature>
<keyword evidence="11" id="KW-1185">Reference proteome</keyword>
<evidence type="ECO:0000256" key="8">
    <source>
        <dbReference type="SAM" id="MobiDB-lite"/>
    </source>
</evidence>
<organism evidence="10 11">
    <name type="scientific">Secundilactobacillus silagei JCM 19001</name>
    <dbReference type="NCBI Taxonomy" id="1302250"/>
    <lineage>
        <taxon>Bacteria</taxon>
        <taxon>Bacillati</taxon>
        <taxon>Bacillota</taxon>
        <taxon>Bacilli</taxon>
        <taxon>Lactobacillales</taxon>
        <taxon>Lactobacillaceae</taxon>
        <taxon>Secundilactobacillus</taxon>
    </lineage>
</organism>
<evidence type="ECO:0000256" key="3">
    <source>
        <dbReference type="ARBA" id="ARBA00022741"/>
    </source>
</evidence>
<keyword evidence="2 7" id="KW-0963">Cytoplasm</keyword>
<feature type="coiled-coil region" evidence="7">
    <location>
        <begin position="674"/>
        <end position="796"/>
    </location>
</feature>
<dbReference type="GO" id="GO:0005524">
    <property type="term" value="F:ATP binding"/>
    <property type="evidence" value="ECO:0007669"/>
    <property type="project" value="UniProtKB-UniRule"/>
</dbReference>
<feature type="compositionally biased region" description="Polar residues" evidence="8">
    <location>
        <begin position="254"/>
        <end position="280"/>
    </location>
</feature>
<evidence type="ECO:0000256" key="2">
    <source>
        <dbReference type="ARBA" id="ARBA00022490"/>
    </source>
</evidence>
<dbReference type="SMART" id="SM00968">
    <property type="entry name" value="SMC_hinge"/>
    <property type="match status" value="1"/>
</dbReference>
<accession>A0A1Z5IHS4</accession>
<dbReference type="InterPro" id="IPR024704">
    <property type="entry name" value="SMC"/>
</dbReference>
<keyword evidence="3 7" id="KW-0547">Nucleotide-binding</keyword>
<sequence>MKLKSLEISGFKSFADDTKIEFEDGVTGIVGPNGSGKSNISEAIRWVLGEQSAKNLRGSRMPDVIFNGSAKRKPLNRARVTMVLDNSDQYLKSEYSEINVTRKLFRNGDSSYQLNGQDCRLKDILNLFMDSGIGDNAFSMISQGRVEAIFNSKPKERRFIVEELIGVSKYRLGKEKAKRELDQTAGYIDRVDDLMTELGGQIEPLAQQASLAKEYVAQKKQFDELDQTRLVLESDDLQTQLKNQRAELKEKQSRVTATKKQLADNSAQLEQARQATQSLTKQKDDTNQQLLDITSRRQQMAGAQAVDSERQKHQQQTLSELSTRVNAAQTNLKQTQAKLTATEMQLQTLKQALKTDRHNASQLKTQLAALDEQKLADEADQLQNDYIDQLQTLTTLHNQKQFLEKNQQRATSASQQANQRLRELQTERAQQEAKLNTAKQQLRTQQQQFDELQASCQQLKEQHQKRQQQIDQLNEQWLSALEVSQQAKARLKSLQELAQNYTGFYQGTKAVLKAADQLTGIIGPVAEILNVPAKYTKAVEAAIGAQQQHVVVSDETAGKAAIRYLTKHQLGRSTFLPLNKLKITYVAENVLAKCQQAPGFLGVAADLVQVSETRLKPVADHLLGNVIFAADLDHAVTLANLIHHRYRIITLAGEVISTSGAMSGGKDKREHHGILSQRQELTKLQANIAQMTSQLAAKQTELKQLKTVQAKADPSDYQDQLNVLNETRQQAENQVKLLSDRVASIKKQIATHQAQWGLDQDGEDFAGQLKHNQQDTATAEQKLAALKAQMTTLKQQQDQRSDSVQKLSAQYQDQRAVVTTKSVQVKQLGKETTEQAQRVKTLEDEIETLQKRIDTLNTAQSQTGESTQTHEATLKQLTDKEQHLQATLKQLNLDLGTANDQQATLERSNQLATATLNNEQLAVQKLDVACSQLSSQVDQHQTTLAETYHVSLAFARQHQVALPLAKIQEKLKLLKRGLADLGDVNVASIDQYDQVKTRYDFLTQQKEDLSASKDNLLETMTEMDQQVIERFDTTFKALNQKFQETFVKMFGGGEAKLVLTEPKNLLTTGIEIMAEPPGKRLQNMRLLSGGERALTAITLLFAVLQVQPAPFCVLDEAEAALDPANTARFASFLNNFNDDTQFIVITHRKETMVQADRLYGITMQESGVSKLVSVDLDQVPASK</sequence>
<comment type="similarity">
    <text evidence="7">Belongs to the SMC family.</text>
</comment>
<feature type="coiled-coil region" evidence="7">
    <location>
        <begin position="992"/>
        <end position="1026"/>
    </location>
</feature>
<dbReference type="NCBIfam" id="TIGR02168">
    <property type="entry name" value="SMC_prok_B"/>
    <property type="match status" value="1"/>
</dbReference>
<dbReference type="Gene3D" id="3.40.50.300">
    <property type="entry name" value="P-loop containing nucleotide triphosphate hydrolases"/>
    <property type="match status" value="2"/>
</dbReference>
<dbReference type="AlphaFoldDB" id="A0A1Z5IHS4"/>
<evidence type="ECO:0000256" key="7">
    <source>
        <dbReference type="HAMAP-Rule" id="MF_01894"/>
    </source>
</evidence>
<dbReference type="SUPFAM" id="SSF75553">
    <property type="entry name" value="Smc hinge domain"/>
    <property type="match status" value="1"/>
</dbReference>
<feature type="coiled-coil region" evidence="7">
    <location>
        <begin position="825"/>
        <end position="894"/>
    </location>
</feature>
<dbReference type="RefSeq" id="WP_089136576.1">
    <property type="nucleotide sequence ID" value="NZ_BCMG01000005.1"/>
</dbReference>
<reference evidence="10 11" key="1">
    <citation type="submission" date="2015-11" db="EMBL/GenBank/DDBJ databases">
        <title>Draft genome sequences of new species of the genus Lactobacillus isolated from orchardgrass silage.</title>
        <authorList>
            <person name="Tohno M."/>
            <person name="Tanizawa Y."/>
            <person name="Arita M."/>
        </authorList>
    </citation>
    <scope>NUCLEOTIDE SEQUENCE [LARGE SCALE GENOMIC DNA]</scope>
    <source>
        <strain evidence="10 11">IWT126</strain>
    </source>
</reference>
<dbReference type="InterPro" id="IPR003395">
    <property type="entry name" value="RecF/RecN/SMC_N"/>
</dbReference>
<dbReference type="EMBL" id="BCMG01000005">
    <property type="protein sequence ID" value="GAX01112.1"/>
    <property type="molecule type" value="Genomic_DNA"/>
</dbReference>
<dbReference type="InterPro" id="IPR010935">
    <property type="entry name" value="SMC_hinge"/>
</dbReference>
<dbReference type="GO" id="GO:0006260">
    <property type="term" value="P:DNA replication"/>
    <property type="evidence" value="ECO:0007669"/>
    <property type="project" value="UniProtKB-UniRule"/>
</dbReference>
<dbReference type="STRING" id="1302250.GCA_001313225_03320"/>
<dbReference type="InterPro" id="IPR027417">
    <property type="entry name" value="P-loop_NTPase"/>
</dbReference>
<evidence type="ECO:0000256" key="1">
    <source>
        <dbReference type="ARBA" id="ARBA00004496"/>
    </source>
</evidence>
<dbReference type="Gene3D" id="1.20.1060.20">
    <property type="match status" value="1"/>
</dbReference>
<dbReference type="GO" id="GO:0003677">
    <property type="term" value="F:DNA binding"/>
    <property type="evidence" value="ECO:0007669"/>
    <property type="project" value="UniProtKB-UniRule"/>
</dbReference>
<comment type="subcellular location">
    <subcellularLocation>
        <location evidence="1 7">Cytoplasm</location>
    </subcellularLocation>
</comment>
<dbReference type="InterPro" id="IPR011890">
    <property type="entry name" value="SMC_prok"/>
</dbReference>
<comment type="function">
    <text evidence="7">Required for chromosome condensation and partitioning.</text>
</comment>
<feature type="region of interest" description="Disordered" evidence="8">
    <location>
        <begin position="248"/>
        <end position="324"/>
    </location>
</feature>